<proteinExistence type="predicted"/>
<dbReference type="Proteomes" id="UP001230649">
    <property type="component" value="Unassembled WGS sequence"/>
</dbReference>
<evidence type="ECO:0000313" key="1">
    <source>
        <dbReference type="EMBL" id="KAJ9094884.1"/>
    </source>
</evidence>
<protein>
    <submittedName>
        <fullName evidence="1">Uncharacterized protein</fullName>
    </submittedName>
</protein>
<gene>
    <name evidence="1" type="ORF">QFC20_006795</name>
</gene>
<accession>A0ACC2V6A0</accession>
<dbReference type="EMBL" id="JASBWS010000132">
    <property type="protein sequence ID" value="KAJ9094884.1"/>
    <property type="molecule type" value="Genomic_DNA"/>
</dbReference>
<reference evidence="1" key="1">
    <citation type="submission" date="2023-04" db="EMBL/GenBank/DDBJ databases">
        <title>Draft Genome sequencing of Naganishia species isolated from polar environments using Oxford Nanopore Technology.</title>
        <authorList>
            <person name="Leo P."/>
            <person name="Venkateswaran K."/>
        </authorList>
    </citation>
    <scope>NUCLEOTIDE SEQUENCE</scope>
    <source>
        <strain evidence="1">MNA-CCFEE 5262</strain>
    </source>
</reference>
<sequence length="732" mass="78488">MFASAAEPVVTASAIGHGQDSTTSLEPSCYGWCRVGGISNPAEDLPKAVAAADAFCVGIATTATVVQAGPSDKWTLASPSVWPQTFGLASSIAAARSSSKAKPLDPMAQCLEESAGDIPRKSRWKKLKWMNRGPKGSCFGQTTVMERTSDSEASDGSSSVEAPRIVKLVSPLSKLRRSPASAYKGRFRRSVEVDDLVTRTGMSLGSSADVRARTIGESTGAEFEETTFCTLASTVTLEKQPEYPWPDSAMESISSAVGGLEPGARTSLTAPKCKRYPRPAQKRFAAPYGADQAPSIDSVSFDLRRFSNDRDVIGGNIERLLRDAYANVSAILQDDPPTVPSPDQALYPNTSEEVPKHLFHENASGRTSWGVCQDREHRTIGYTDSLPSSTLELSKVPTFVERIFEAPVHRSGIANIDATIRRRIQLSPPGAPPSFPCPIRPDVTSLAHVDYYASFLHRVPTTESTASKAAIDGEALLGLRNIAPSTSRSGSMYSMEGSAWSSDAELGTASDVNESPPSTSPSDKSSVASVELDALPRPPGYSKFVTPLSATPGISGKDRQYASPISTPRRGTSCSRLIRNGDSAGPEIPDDLLDVSDISDDLRPRWSPVRSQLDLSDGDSIAACTRAASVASYDLWVEHDDAEEWRPGKGYFDTSAGNTSSITHAASEKARMAMEDEMTRFATTLYGGVREARDDIKGSHTVEVQSANNIVDWDSASVYPVGVAELFEYVPY</sequence>
<evidence type="ECO:0000313" key="2">
    <source>
        <dbReference type="Proteomes" id="UP001230649"/>
    </source>
</evidence>
<comment type="caution">
    <text evidence="1">The sequence shown here is derived from an EMBL/GenBank/DDBJ whole genome shotgun (WGS) entry which is preliminary data.</text>
</comment>
<organism evidence="1 2">
    <name type="scientific">Naganishia adeliensis</name>
    <dbReference type="NCBI Taxonomy" id="92952"/>
    <lineage>
        <taxon>Eukaryota</taxon>
        <taxon>Fungi</taxon>
        <taxon>Dikarya</taxon>
        <taxon>Basidiomycota</taxon>
        <taxon>Agaricomycotina</taxon>
        <taxon>Tremellomycetes</taxon>
        <taxon>Filobasidiales</taxon>
        <taxon>Filobasidiaceae</taxon>
        <taxon>Naganishia</taxon>
    </lineage>
</organism>
<name>A0ACC2V6A0_9TREE</name>
<keyword evidence="2" id="KW-1185">Reference proteome</keyword>